<evidence type="ECO:0000313" key="3">
    <source>
        <dbReference type="Proteomes" id="UP000770717"/>
    </source>
</evidence>
<feature type="compositionally biased region" description="Polar residues" evidence="1">
    <location>
        <begin position="55"/>
        <end position="84"/>
    </location>
</feature>
<proteinExistence type="predicted"/>
<reference evidence="2" key="1">
    <citation type="thesis" date="2020" institute="ProQuest LLC" country="789 East Eisenhower Parkway, Ann Arbor, MI, USA">
        <title>Comparative Genomics and Chromosome Evolution.</title>
        <authorList>
            <person name="Mudd A.B."/>
        </authorList>
    </citation>
    <scope>NUCLEOTIDE SEQUENCE</scope>
    <source>
        <strain evidence="2">HN-11 Male</strain>
        <tissue evidence="2">Kidney and liver</tissue>
    </source>
</reference>
<sequence length="255" mass="27682">MSGSTFSWGRKSPSLNTEESQSVEKKMTRRASLVALSAFTLFSQEEQEHEPPSCQPGSDTLSSPQSPGSKGNLSQDKGPQQEGNIDQELPCSSDVVNDEAGTMDDKVMHTEPEQLDEKCKSIPNMPKFNWHFEAETSCGPLSDVNATGAQALESSHVLDASSEHSDFKACGSRHLDTESDNQDADSSVLSETLTSGKLYASGRQLSPQVLQLLKGKDTNSIVRILKTLCPFYPALQELDLEVFAEELSKTGAIPK</sequence>
<dbReference type="OrthoDB" id="5877502at2759"/>
<evidence type="ECO:0000313" key="2">
    <source>
        <dbReference type="EMBL" id="KAG9479358.1"/>
    </source>
</evidence>
<name>A0A8J6K3B0_ELECQ</name>
<dbReference type="Proteomes" id="UP000770717">
    <property type="component" value="Unassembled WGS sequence"/>
</dbReference>
<protein>
    <submittedName>
        <fullName evidence="2">Uncharacterized protein</fullName>
    </submittedName>
</protein>
<dbReference type="AlphaFoldDB" id="A0A8J6K3B0"/>
<feature type="region of interest" description="Disordered" evidence="1">
    <location>
        <begin position="1"/>
        <end position="28"/>
    </location>
</feature>
<keyword evidence="3" id="KW-1185">Reference proteome</keyword>
<accession>A0A8J6K3B0</accession>
<dbReference type="EMBL" id="WNTK01000008">
    <property type="protein sequence ID" value="KAG9479358.1"/>
    <property type="molecule type" value="Genomic_DNA"/>
</dbReference>
<organism evidence="2 3">
    <name type="scientific">Eleutherodactylus coqui</name>
    <name type="common">Puerto Rican coqui</name>
    <dbReference type="NCBI Taxonomy" id="57060"/>
    <lineage>
        <taxon>Eukaryota</taxon>
        <taxon>Metazoa</taxon>
        <taxon>Chordata</taxon>
        <taxon>Craniata</taxon>
        <taxon>Vertebrata</taxon>
        <taxon>Euteleostomi</taxon>
        <taxon>Amphibia</taxon>
        <taxon>Batrachia</taxon>
        <taxon>Anura</taxon>
        <taxon>Neobatrachia</taxon>
        <taxon>Hyloidea</taxon>
        <taxon>Eleutherodactylidae</taxon>
        <taxon>Eleutherodactylinae</taxon>
        <taxon>Eleutherodactylus</taxon>
        <taxon>Eleutherodactylus</taxon>
    </lineage>
</organism>
<gene>
    <name evidence="2" type="ORF">GDO78_012821</name>
</gene>
<comment type="caution">
    <text evidence="2">The sequence shown here is derived from an EMBL/GenBank/DDBJ whole genome shotgun (WGS) entry which is preliminary data.</text>
</comment>
<feature type="compositionally biased region" description="Polar residues" evidence="1">
    <location>
        <begin position="1"/>
        <end position="20"/>
    </location>
</feature>
<evidence type="ECO:0000256" key="1">
    <source>
        <dbReference type="SAM" id="MobiDB-lite"/>
    </source>
</evidence>
<feature type="region of interest" description="Disordered" evidence="1">
    <location>
        <begin position="42"/>
        <end position="98"/>
    </location>
</feature>